<protein>
    <recommendedName>
        <fullName evidence="22">EF-hand domain-containing protein</fullName>
    </recommendedName>
</protein>
<evidence type="ECO:0000256" key="17">
    <source>
        <dbReference type="ARBA" id="ARBA00023329"/>
    </source>
</evidence>
<evidence type="ECO:0000259" key="22">
    <source>
        <dbReference type="PROSITE" id="PS50222"/>
    </source>
</evidence>
<keyword evidence="13" id="KW-1015">Disulfide bond</keyword>
<evidence type="ECO:0000256" key="1">
    <source>
        <dbReference type="ARBA" id="ARBA00004272"/>
    </source>
</evidence>
<evidence type="ECO:0000313" key="24">
    <source>
        <dbReference type="Proteomes" id="UP001487740"/>
    </source>
</evidence>
<feature type="binding site" evidence="18">
    <location>
        <position position="693"/>
    </location>
    <ligand>
        <name>Ca(2+)</name>
        <dbReference type="ChEBI" id="CHEBI:29108"/>
        <label>2</label>
    </ligand>
</feature>
<evidence type="ECO:0000256" key="9">
    <source>
        <dbReference type="ARBA" id="ARBA00022989"/>
    </source>
</evidence>
<dbReference type="GO" id="GO:0031410">
    <property type="term" value="C:cytoplasmic vesicle"/>
    <property type="evidence" value="ECO:0007669"/>
    <property type="project" value="UniProtKB-SubCell"/>
</dbReference>
<dbReference type="Proteomes" id="UP001487740">
    <property type="component" value="Unassembled WGS sequence"/>
</dbReference>
<evidence type="ECO:0000256" key="2">
    <source>
        <dbReference type="ARBA" id="ARBA00004541"/>
    </source>
</evidence>
<dbReference type="Pfam" id="PF20519">
    <property type="entry name" value="Polycystin_dom"/>
    <property type="match status" value="1"/>
</dbReference>
<keyword evidence="10" id="KW-0175">Coiled coil</keyword>
<dbReference type="PANTHER" id="PTHR10877:SF183">
    <property type="entry name" value="AT14535P-RELATED"/>
    <property type="match status" value="1"/>
</dbReference>
<feature type="compositionally biased region" description="Basic and acidic residues" evidence="20">
    <location>
        <begin position="824"/>
        <end position="837"/>
    </location>
</feature>
<evidence type="ECO:0000256" key="5">
    <source>
        <dbReference type="ARBA" id="ARBA00022475"/>
    </source>
</evidence>
<feature type="transmembrane region" description="Helical" evidence="21">
    <location>
        <begin position="147"/>
        <end position="172"/>
    </location>
</feature>
<feature type="transmembrane region" description="Helical" evidence="21">
    <location>
        <begin position="435"/>
        <end position="458"/>
    </location>
</feature>
<keyword evidence="7 21" id="KW-0812">Transmembrane</keyword>
<dbReference type="GO" id="GO:0050982">
    <property type="term" value="P:detection of mechanical stimulus"/>
    <property type="evidence" value="ECO:0007669"/>
    <property type="project" value="TreeGrafter"/>
</dbReference>
<feature type="region of interest" description="Disordered" evidence="20">
    <location>
        <begin position="719"/>
        <end position="751"/>
    </location>
</feature>
<dbReference type="InterPro" id="IPR027359">
    <property type="entry name" value="Volt_channel_dom_sf"/>
</dbReference>
<evidence type="ECO:0000256" key="16">
    <source>
        <dbReference type="ARBA" id="ARBA00023303"/>
    </source>
</evidence>
<evidence type="ECO:0000313" key="23">
    <source>
        <dbReference type="EMBL" id="KAK8386085.1"/>
    </source>
</evidence>
<evidence type="ECO:0000256" key="8">
    <source>
        <dbReference type="ARBA" id="ARBA00022837"/>
    </source>
</evidence>
<keyword evidence="11 18" id="KW-0406">Ion transport</keyword>
<evidence type="ECO:0000256" key="14">
    <source>
        <dbReference type="ARBA" id="ARBA00023180"/>
    </source>
</evidence>
<dbReference type="InterPro" id="IPR002048">
    <property type="entry name" value="EF_hand_dom"/>
</dbReference>
<dbReference type="SUPFAM" id="SSF47473">
    <property type="entry name" value="EF-hand"/>
    <property type="match status" value="1"/>
</dbReference>
<evidence type="ECO:0000256" key="7">
    <source>
        <dbReference type="ARBA" id="ARBA00022692"/>
    </source>
</evidence>
<evidence type="ECO:0000256" key="18">
    <source>
        <dbReference type="PIRSR" id="PIRSR603915-1"/>
    </source>
</evidence>
<keyword evidence="24" id="KW-1185">Reference proteome</keyword>
<dbReference type="EMBL" id="JARAKH010000031">
    <property type="protein sequence ID" value="KAK8386085.1"/>
    <property type="molecule type" value="Genomic_DNA"/>
</dbReference>
<feature type="region of interest" description="Disordered" evidence="20">
    <location>
        <begin position="40"/>
        <end position="92"/>
    </location>
</feature>
<keyword evidence="18" id="KW-0109">Calcium transport</keyword>
<feature type="compositionally biased region" description="Basic and acidic residues" evidence="20">
    <location>
        <begin position="719"/>
        <end position="740"/>
    </location>
</feature>
<evidence type="ECO:0000256" key="12">
    <source>
        <dbReference type="ARBA" id="ARBA00023136"/>
    </source>
</evidence>
<keyword evidence="9 21" id="KW-1133">Transmembrane helix</keyword>
<evidence type="ECO:0000256" key="10">
    <source>
        <dbReference type="ARBA" id="ARBA00023054"/>
    </source>
</evidence>
<dbReference type="CDD" id="cd00051">
    <property type="entry name" value="EFh"/>
    <property type="match status" value="1"/>
</dbReference>
<dbReference type="PANTHER" id="PTHR10877">
    <property type="entry name" value="POLYCYSTIN FAMILY MEMBER"/>
    <property type="match status" value="1"/>
</dbReference>
<dbReference type="InterPro" id="IPR011992">
    <property type="entry name" value="EF-hand-dom_pair"/>
</dbReference>
<feature type="transmembrane region" description="Helical" evidence="21">
    <location>
        <begin position="586"/>
        <end position="607"/>
    </location>
</feature>
<dbReference type="Gene3D" id="1.20.5.340">
    <property type="match status" value="1"/>
</dbReference>
<dbReference type="GO" id="GO:0060170">
    <property type="term" value="C:ciliary membrane"/>
    <property type="evidence" value="ECO:0007669"/>
    <property type="project" value="UniProtKB-SubCell"/>
</dbReference>
<feature type="compositionally biased region" description="Polar residues" evidence="20">
    <location>
        <begin position="741"/>
        <end position="751"/>
    </location>
</feature>
<dbReference type="Pfam" id="PF08016">
    <property type="entry name" value="PKD_channel"/>
    <property type="match status" value="1"/>
</dbReference>
<dbReference type="Pfam" id="PF13499">
    <property type="entry name" value="EF-hand_7"/>
    <property type="match status" value="1"/>
</dbReference>
<dbReference type="PROSITE" id="PS00018">
    <property type="entry name" value="EF_HAND_1"/>
    <property type="match status" value="2"/>
</dbReference>
<keyword evidence="6 18" id="KW-0107">Calcium channel</keyword>
<dbReference type="Gene3D" id="1.10.287.70">
    <property type="match status" value="1"/>
</dbReference>
<feature type="transmembrane region" description="Helical" evidence="21">
    <location>
        <begin position="521"/>
        <end position="546"/>
    </location>
</feature>
<comment type="caution">
    <text evidence="23">The sequence shown here is derived from an EMBL/GenBank/DDBJ whole genome shotgun (WGS) entry which is preliminary data.</text>
</comment>
<accession>A0AAW0TH64</accession>
<evidence type="ECO:0000256" key="21">
    <source>
        <dbReference type="SAM" id="Phobius"/>
    </source>
</evidence>
<evidence type="ECO:0000256" key="15">
    <source>
        <dbReference type="ARBA" id="ARBA00023273"/>
    </source>
</evidence>
<name>A0AAW0TH64_SCYPA</name>
<feature type="binding site" evidence="18">
    <location>
        <position position="704"/>
    </location>
    <ligand>
        <name>Ca(2+)</name>
        <dbReference type="ChEBI" id="CHEBI:29108"/>
        <label>2</label>
    </ligand>
</feature>
<dbReference type="InterPro" id="IPR013122">
    <property type="entry name" value="PKD1_2_channel"/>
</dbReference>
<keyword evidence="5" id="KW-1003">Cell membrane</keyword>
<evidence type="ECO:0000256" key="4">
    <source>
        <dbReference type="ARBA" id="ARBA00022448"/>
    </source>
</evidence>
<feature type="domain" description="EF-hand" evidence="22">
    <location>
        <begin position="684"/>
        <end position="715"/>
    </location>
</feature>
<evidence type="ECO:0000256" key="11">
    <source>
        <dbReference type="ARBA" id="ARBA00023065"/>
    </source>
</evidence>
<reference evidence="23 24" key="1">
    <citation type="submission" date="2023-03" db="EMBL/GenBank/DDBJ databases">
        <title>High-quality genome of Scylla paramamosain provides insights in environmental adaptation.</title>
        <authorList>
            <person name="Zhang L."/>
        </authorList>
    </citation>
    <scope>NUCLEOTIDE SEQUENCE [LARGE SCALE GENOMIC DNA]</scope>
    <source>
        <strain evidence="23">LZ_2023a</strain>
        <tissue evidence="23">Muscle</tissue>
    </source>
</reference>
<dbReference type="GO" id="GO:0005509">
    <property type="term" value="F:calcium ion binding"/>
    <property type="evidence" value="ECO:0007669"/>
    <property type="project" value="InterPro"/>
</dbReference>
<dbReference type="EMBL" id="JARAKH010000031">
    <property type="protein sequence ID" value="KAK8386083.1"/>
    <property type="molecule type" value="Genomic_DNA"/>
</dbReference>
<dbReference type="InterPro" id="IPR046791">
    <property type="entry name" value="Polycystin_dom"/>
</dbReference>
<evidence type="ECO:0000256" key="6">
    <source>
        <dbReference type="ARBA" id="ARBA00022673"/>
    </source>
</evidence>
<feature type="transmembrane region" description="Helical" evidence="21">
    <location>
        <begin position="478"/>
        <end position="500"/>
    </location>
</feature>
<evidence type="ECO:0000256" key="19">
    <source>
        <dbReference type="PIRSR" id="PIRSR603915-2"/>
    </source>
</evidence>
<feature type="region of interest" description="Disordered" evidence="20">
    <location>
        <begin position="811"/>
        <end position="845"/>
    </location>
</feature>
<keyword evidence="16 18" id="KW-0407">Ion channel</keyword>
<keyword evidence="15" id="KW-0966">Cell projection</keyword>
<evidence type="ECO:0000256" key="13">
    <source>
        <dbReference type="ARBA" id="ARBA00023157"/>
    </source>
</evidence>
<dbReference type="InterPro" id="IPR018247">
    <property type="entry name" value="EF_Hand_1_Ca_BS"/>
</dbReference>
<dbReference type="SUPFAM" id="SSF81324">
    <property type="entry name" value="Voltage-gated potassium channels"/>
    <property type="match status" value="1"/>
</dbReference>
<feature type="binding site" evidence="18">
    <location>
        <position position="695"/>
    </location>
    <ligand>
        <name>Ca(2+)</name>
        <dbReference type="ChEBI" id="CHEBI:29108"/>
        <label>2</label>
    </ligand>
</feature>
<keyword evidence="12 21" id="KW-0472">Membrane</keyword>
<feature type="compositionally biased region" description="Basic residues" evidence="20">
    <location>
        <begin position="51"/>
        <end position="61"/>
    </location>
</feature>
<dbReference type="SMART" id="SM00054">
    <property type="entry name" value="EFh"/>
    <property type="match status" value="2"/>
</dbReference>
<keyword evidence="8 18" id="KW-0106">Calcium</keyword>
<gene>
    <name evidence="23" type="ORF">O3P69_010663</name>
</gene>
<evidence type="ECO:0000256" key="20">
    <source>
        <dbReference type="SAM" id="MobiDB-lite"/>
    </source>
</evidence>
<proteinExistence type="inferred from homology"/>
<organism evidence="23 24">
    <name type="scientific">Scylla paramamosain</name>
    <name type="common">Mud crab</name>
    <dbReference type="NCBI Taxonomy" id="85552"/>
    <lineage>
        <taxon>Eukaryota</taxon>
        <taxon>Metazoa</taxon>
        <taxon>Ecdysozoa</taxon>
        <taxon>Arthropoda</taxon>
        <taxon>Crustacea</taxon>
        <taxon>Multicrustacea</taxon>
        <taxon>Malacostraca</taxon>
        <taxon>Eumalacostraca</taxon>
        <taxon>Eucarida</taxon>
        <taxon>Decapoda</taxon>
        <taxon>Pleocyemata</taxon>
        <taxon>Brachyura</taxon>
        <taxon>Eubrachyura</taxon>
        <taxon>Portunoidea</taxon>
        <taxon>Portunidae</taxon>
        <taxon>Portuninae</taxon>
        <taxon>Scylla</taxon>
    </lineage>
</organism>
<keyword evidence="18" id="KW-0479">Metal-binding</keyword>
<dbReference type="InterPro" id="IPR003915">
    <property type="entry name" value="PKD_2"/>
</dbReference>
<keyword evidence="4" id="KW-0813">Transport</keyword>
<keyword evidence="14" id="KW-0325">Glycoprotein</keyword>
<dbReference type="EMBL" id="JARAKH010000031">
    <property type="protein sequence ID" value="KAK8386084.1"/>
    <property type="molecule type" value="Genomic_DNA"/>
</dbReference>
<dbReference type="Gene3D" id="1.20.120.350">
    <property type="entry name" value="Voltage-gated potassium channels. Chain C"/>
    <property type="match status" value="1"/>
</dbReference>
<evidence type="ECO:0000256" key="3">
    <source>
        <dbReference type="ARBA" id="ARBA00007200"/>
    </source>
</evidence>
<dbReference type="AlphaFoldDB" id="A0AAW0TH64"/>
<feature type="disulfide bond" evidence="19">
    <location>
        <begin position="255"/>
        <end position="268"/>
    </location>
</feature>
<dbReference type="FunFam" id="1.20.5.340:FF:000020">
    <property type="entry name" value="polycystin-2 isoform X1"/>
    <property type="match status" value="1"/>
</dbReference>
<feature type="transmembrane region" description="Helical" evidence="21">
    <location>
        <begin position="397"/>
        <end position="415"/>
    </location>
</feature>
<dbReference type="PROSITE" id="PS50222">
    <property type="entry name" value="EF_HAND_2"/>
    <property type="match status" value="2"/>
</dbReference>
<dbReference type="InterPro" id="IPR051223">
    <property type="entry name" value="Polycystin"/>
</dbReference>
<comment type="subcellular location">
    <subcellularLocation>
        <location evidence="1">Cell projection</location>
        <location evidence="1">Cilium membrane</location>
        <topology evidence="1">Multi-pass membrane protein</topology>
    </subcellularLocation>
    <subcellularLocation>
        <location evidence="2">Cytoplasmic vesicle</location>
    </subcellularLocation>
</comment>
<dbReference type="FunFam" id="1.10.287.70:FF:000055">
    <property type="entry name" value="Polycystic kidney disease 2-like 1"/>
    <property type="match status" value="1"/>
</dbReference>
<dbReference type="GO" id="GO:0005262">
    <property type="term" value="F:calcium channel activity"/>
    <property type="evidence" value="ECO:0007669"/>
    <property type="project" value="UniProtKB-KW"/>
</dbReference>
<feature type="domain" description="EF-hand" evidence="22">
    <location>
        <begin position="646"/>
        <end position="681"/>
    </location>
</feature>
<dbReference type="PRINTS" id="PR01433">
    <property type="entry name" value="POLYCYSTIN2"/>
</dbReference>
<dbReference type="Gene3D" id="1.10.238.10">
    <property type="entry name" value="EF-hand"/>
    <property type="match status" value="1"/>
</dbReference>
<comment type="similarity">
    <text evidence="3">Belongs to the polycystin family.</text>
</comment>
<keyword evidence="17" id="KW-0968">Cytoplasmic vesicle</keyword>
<sequence>MGALFLAGRWPCQALRFPQAGTEGPCQWWTDTCISRDTVTSRPELGVPHPQSRHRRGKRKMSNPASELERPGTNSSNRQAWGQDGRGGGGGAGAAVVDTYEYDDSEEIRKKGCWYKFSTFVSRIWATRQMTKREDREVYVRTTLRELLVYAIFLVDLCIITFGMTSPTMYYYTKVLSELFLDAPYPDTKNTFRGSTQVLDFWRFSENILLDGLYWEHWYDVSATDTTKDDRNILYENRLLGVPRIRQLRVHNKSCEIPPDFQRVIRQCYSEYSPTSEDHAEFSPNGENTTAWKYFSEKQLNGSVHWGKIAHYSGAGSYVDLGSNRTTTKNILAELRDKLWIQRGTRAVFYDFTVYNANINLFCVIKLVFEFPATGGVIPSWEFRTVKLLRYVTPNDFFVLACECIFVFFILYYIIEEAIEIKALKWSYFKSTWNILDLLVIAISLLCIGFNVFCFFTISSKLQELLEDPNIFADFEFLGYWQIQFNNAVAVCVFFAWFKLFKYISFNKTMTQLSSTLSRCAMDIAGFAIMFFIVFFAFAQLGYLLFGTQVRDFRKFMDAVFTLLRTILGDFNFHEIEEANRVLGPIFFICYVFFVYFVLLNMFLAIINDTYSEVKIEIANQRNEFEIADYFKRGYNNMMGKLGRRDKIVDIQNALKLSDSNGDGMLTFDEIRTNLKKCNFSDMEIEMFFAKYDTDGNRLLEQDEVRRMLSDLEGQKVELEKQIKNEDRPSSAKASGESETRPASASSGHGSITSVSFEEFSVLQRRVDRLEHSIGSIVSKIDAVLVKLDHMEKHKHKRKETMSKLLDTITENDDMDDTTKRKRVEQMVRDELDKWDGDSSPMSHK</sequence>